<name>A0A6G0TXK5_APHGL</name>
<gene>
    <name evidence="1" type="ORF">AGLY_004210</name>
</gene>
<evidence type="ECO:0000313" key="1">
    <source>
        <dbReference type="EMBL" id="KAE9540965.1"/>
    </source>
</evidence>
<sequence>MDKLHNTILAEILYYILVRLGFEFRSAIWNPNQLKLICIVKIEKAQVIYFIVLLLKQEILDIIRGPVNELTLNIRPCFAQLHHKAANIPHTNFAQDDENYRSFHWVKIVKVLISDVNYVTLESNLVLKSHSVVLLTKLVNMLNNQTFFETPNLHILLVLSDLLINEVHLAPTYIVLYCAQQSIINYNIYLKSNNSNIDDSELSTTLVIKLVICWKPNITPNCRTTGVYTMLYDLNYLPHYNK</sequence>
<accession>A0A6G0TXK5</accession>
<evidence type="ECO:0000313" key="2">
    <source>
        <dbReference type="Proteomes" id="UP000475862"/>
    </source>
</evidence>
<reference evidence="1 2" key="1">
    <citation type="submission" date="2019-08" db="EMBL/GenBank/DDBJ databases">
        <title>The genome of the soybean aphid Biotype 1, its phylome, world population structure and adaptation to the North American continent.</title>
        <authorList>
            <person name="Giordano R."/>
            <person name="Donthu R.K."/>
            <person name="Hernandez A.G."/>
            <person name="Wright C.L."/>
            <person name="Zimin A.V."/>
        </authorList>
    </citation>
    <scope>NUCLEOTIDE SEQUENCE [LARGE SCALE GENOMIC DNA]</scope>
    <source>
        <tissue evidence="1">Whole aphids</tissue>
    </source>
</reference>
<dbReference type="Proteomes" id="UP000475862">
    <property type="component" value="Unassembled WGS sequence"/>
</dbReference>
<organism evidence="1 2">
    <name type="scientific">Aphis glycines</name>
    <name type="common">Soybean aphid</name>
    <dbReference type="NCBI Taxonomy" id="307491"/>
    <lineage>
        <taxon>Eukaryota</taxon>
        <taxon>Metazoa</taxon>
        <taxon>Ecdysozoa</taxon>
        <taxon>Arthropoda</taxon>
        <taxon>Hexapoda</taxon>
        <taxon>Insecta</taxon>
        <taxon>Pterygota</taxon>
        <taxon>Neoptera</taxon>
        <taxon>Paraneoptera</taxon>
        <taxon>Hemiptera</taxon>
        <taxon>Sternorrhyncha</taxon>
        <taxon>Aphidomorpha</taxon>
        <taxon>Aphidoidea</taxon>
        <taxon>Aphididae</taxon>
        <taxon>Aphidini</taxon>
        <taxon>Aphis</taxon>
        <taxon>Aphis</taxon>
    </lineage>
</organism>
<dbReference type="AlphaFoldDB" id="A0A6G0TXK5"/>
<protein>
    <submittedName>
        <fullName evidence="1">Uncharacterized protein</fullName>
    </submittedName>
</protein>
<proteinExistence type="predicted"/>
<dbReference type="EMBL" id="VYZN01000013">
    <property type="protein sequence ID" value="KAE9540965.1"/>
    <property type="molecule type" value="Genomic_DNA"/>
</dbReference>
<keyword evidence="2" id="KW-1185">Reference proteome</keyword>
<comment type="caution">
    <text evidence="1">The sequence shown here is derived from an EMBL/GenBank/DDBJ whole genome shotgun (WGS) entry which is preliminary data.</text>
</comment>